<dbReference type="EMBL" id="MU001682">
    <property type="protein sequence ID" value="KAF2456849.1"/>
    <property type="molecule type" value="Genomic_DNA"/>
</dbReference>
<gene>
    <name evidence="1" type="ORF">BDY21DRAFT_287042</name>
</gene>
<reference evidence="1" key="1">
    <citation type="journal article" date="2020" name="Stud. Mycol.">
        <title>101 Dothideomycetes genomes: a test case for predicting lifestyles and emergence of pathogens.</title>
        <authorList>
            <person name="Haridas S."/>
            <person name="Albert R."/>
            <person name="Binder M."/>
            <person name="Bloem J."/>
            <person name="Labutti K."/>
            <person name="Salamov A."/>
            <person name="Andreopoulos B."/>
            <person name="Baker S."/>
            <person name="Barry K."/>
            <person name="Bills G."/>
            <person name="Bluhm B."/>
            <person name="Cannon C."/>
            <person name="Castanera R."/>
            <person name="Culley D."/>
            <person name="Daum C."/>
            <person name="Ezra D."/>
            <person name="Gonzalez J."/>
            <person name="Henrissat B."/>
            <person name="Kuo A."/>
            <person name="Liang C."/>
            <person name="Lipzen A."/>
            <person name="Lutzoni F."/>
            <person name="Magnuson J."/>
            <person name="Mondo S."/>
            <person name="Nolan M."/>
            <person name="Ohm R."/>
            <person name="Pangilinan J."/>
            <person name="Park H.-J."/>
            <person name="Ramirez L."/>
            <person name="Alfaro M."/>
            <person name="Sun H."/>
            <person name="Tritt A."/>
            <person name="Yoshinaga Y."/>
            <person name="Zwiers L.-H."/>
            <person name="Turgeon B."/>
            <person name="Goodwin S."/>
            <person name="Spatafora J."/>
            <person name="Crous P."/>
            <person name="Grigoriev I."/>
        </authorList>
    </citation>
    <scope>NUCLEOTIDE SEQUENCE</scope>
    <source>
        <strain evidence="1">ATCC 16933</strain>
    </source>
</reference>
<keyword evidence="2" id="KW-1185">Reference proteome</keyword>
<proteinExistence type="predicted"/>
<protein>
    <recommendedName>
        <fullName evidence="3">Glycosyltransferase family 25 protein</fullName>
    </recommendedName>
</protein>
<evidence type="ECO:0008006" key="3">
    <source>
        <dbReference type="Google" id="ProtNLM"/>
    </source>
</evidence>
<organism evidence="1 2">
    <name type="scientific">Lineolata rhizophorae</name>
    <dbReference type="NCBI Taxonomy" id="578093"/>
    <lineage>
        <taxon>Eukaryota</taxon>
        <taxon>Fungi</taxon>
        <taxon>Dikarya</taxon>
        <taxon>Ascomycota</taxon>
        <taxon>Pezizomycotina</taxon>
        <taxon>Dothideomycetes</taxon>
        <taxon>Dothideomycetes incertae sedis</taxon>
        <taxon>Lineolatales</taxon>
        <taxon>Lineolataceae</taxon>
        <taxon>Lineolata</taxon>
    </lineage>
</organism>
<dbReference type="AlphaFoldDB" id="A0A6A6NYW1"/>
<sequence>MPSTLHNGLAGLKKPANATLGFGAVLAISGENSPRREGLLQAANVSEIDLTILKQPRWTDKDVSDFRDPDESSISKGSILAWLAHRHALSWFVEQTSLETVLILEDDVDFDARLRSTQIPLAAATFRSIFQDYDVDDRYYYGDPSRWDLLYLGHCGDYWKPVSQGIGVGHHLPRDLAGVPHAIFEDPTVLPRYYMHPYTASLLTAFGVPDRRRLAHASKFPLCTFGYAVTRPAAKRILDELALPHEPKAGEDGPRAFDVAILHGCNSGGLHCWTLTPELFHHMEGDSLIANADPALASQIYRPPVDAAGLDQVMARNETSNIGCGFWNKELWWGDDHGRLEWLRDMARSGECWKETGLRG</sequence>
<evidence type="ECO:0000313" key="2">
    <source>
        <dbReference type="Proteomes" id="UP000799766"/>
    </source>
</evidence>
<accession>A0A6A6NYW1</accession>
<name>A0A6A6NYW1_9PEZI</name>
<evidence type="ECO:0000313" key="1">
    <source>
        <dbReference type="EMBL" id="KAF2456849.1"/>
    </source>
</evidence>
<dbReference type="OrthoDB" id="47375at2759"/>
<dbReference type="Proteomes" id="UP000799766">
    <property type="component" value="Unassembled WGS sequence"/>
</dbReference>